<dbReference type="InterPro" id="IPR036390">
    <property type="entry name" value="WH_DNA-bd_sf"/>
</dbReference>
<dbReference type="Pfam" id="PF01047">
    <property type="entry name" value="MarR"/>
    <property type="match status" value="1"/>
</dbReference>
<dbReference type="PROSITE" id="PS50995">
    <property type="entry name" value="HTH_MARR_2"/>
    <property type="match status" value="1"/>
</dbReference>
<dbReference type="EMBL" id="JBEWZI010000003">
    <property type="protein sequence ID" value="MET7013396.1"/>
    <property type="molecule type" value="Genomic_DNA"/>
</dbReference>
<dbReference type="PANTHER" id="PTHR33164:SF43">
    <property type="entry name" value="HTH-TYPE TRANSCRIPTIONAL REPRESSOR YETL"/>
    <property type="match status" value="1"/>
</dbReference>
<evidence type="ECO:0000313" key="2">
    <source>
        <dbReference type="EMBL" id="MET7013396.1"/>
    </source>
</evidence>
<name>A0ABV2THK7_9RHOO</name>
<dbReference type="InterPro" id="IPR039422">
    <property type="entry name" value="MarR/SlyA-like"/>
</dbReference>
<proteinExistence type="predicted"/>
<evidence type="ECO:0000259" key="1">
    <source>
        <dbReference type="PROSITE" id="PS50995"/>
    </source>
</evidence>
<dbReference type="SMART" id="SM00347">
    <property type="entry name" value="HTH_MARR"/>
    <property type="match status" value="1"/>
</dbReference>
<gene>
    <name evidence="2" type="ORF">ABXR19_04290</name>
</gene>
<dbReference type="PRINTS" id="PR00598">
    <property type="entry name" value="HTHMARR"/>
</dbReference>
<organism evidence="2 3">
    <name type="scientific">Uliginosibacterium flavum</name>
    <dbReference type="NCBI Taxonomy" id="1396831"/>
    <lineage>
        <taxon>Bacteria</taxon>
        <taxon>Pseudomonadati</taxon>
        <taxon>Pseudomonadota</taxon>
        <taxon>Betaproteobacteria</taxon>
        <taxon>Rhodocyclales</taxon>
        <taxon>Zoogloeaceae</taxon>
        <taxon>Uliginosibacterium</taxon>
    </lineage>
</organism>
<dbReference type="Proteomes" id="UP001549691">
    <property type="component" value="Unassembled WGS sequence"/>
</dbReference>
<sequence>MKTPETMNLARQMRELVQLYLVRQRRYAHEQGLPPQGRMLMLLQKNGPLTQAEFGRVVGLEKSWVSRMLDRMVADGWVERMPLESDRRCLQLHLTPAGLELAGRVDTQLTGHAESLLAGLAEADQAQLAAALAPLIDALRTAAGTVEAR</sequence>
<protein>
    <submittedName>
        <fullName evidence="2">MarR family transcriptional regulator</fullName>
    </submittedName>
</protein>
<keyword evidence="3" id="KW-1185">Reference proteome</keyword>
<dbReference type="RefSeq" id="WP_354599856.1">
    <property type="nucleotide sequence ID" value="NZ_JBEWZI010000003.1"/>
</dbReference>
<accession>A0ABV2THK7</accession>
<reference evidence="2 3" key="1">
    <citation type="submission" date="2024-07" db="EMBL/GenBank/DDBJ databases">
        <title>Uliginosibacterium flavum JJ3220;KACC:17644.</title>
        <authorList>
            <person name="Kim M.K."/>
        </authorList>
    </citation>
    <scope>NUCLEOTIDE SEQUENCE [LARGE SCALE GENOMIC DNA]</scope>
    <source>
        <strain evidence="2 3">KACC:17644</strain>
    </source>
</reference>
<feature type="domain" description="HTH marR-type" evidence="1">
    <location>
        <begin position="6"/>
        <end position="137"/>
    </location>
</feature>
<evidence type="ECO:0000313" key="3">
    <source>
        <dbReference type="Proteomes" id="UP001549691"/>
    </source>
</evidence>
<dbReference type="Gene3D" id="1.10.10.10">
    <property type="entry name" value="Winged helix-like DNA-binding domain superfamily/Winged helix DNA-binding domain"/>
    <property type="match status" value="1"/>
</dbReference>
<comment type="caution">
    <text evidence="2">The sequence shown here is derived from an EMBL/GenBank/DDBJ whole genome shotgun (WGS) entry which is preliminary data.</text>
</comment>
<dbReference type="InterPro" id="IPR000835">
    <property type="entry name" value="HTH_MarR-typ"/>
</dbReference>
<dbReference type="InterPro" id="IPR036388">
    <property type="entry name" value="WH-like_DNA-bd_sf"/>
</dbReference>
<dbReference type="PANTHER" id="PTHR33164">
    <property type="entry name" value="TRANSCRIPTIONAL REGULATOR, MARR FAMILY"/>
    <property type="match status" value="1"/>
</dbReference>
<dbReference type="SUPFAM" id="SSF46785">
    <property type="entry name" value="Winged helix' DNA-binding domain"/>
    <property type="match status" value="1"/>
</dbReference>